<feature type="compositionally biased region" description="Basic residues" evidence="1">
    <location>
        <begin position="180"/>
        <end position="192"/>
    </location>
</feature>
<dbReference type="AlphaFoldDB" id="A0AAW0MMX3"/>
<feature type="compositionally biased region" description="Basic residues" evidence="1">
    <location>
        <begin position="151"/>
        <end position="169"/>
    </location>
</feature>
<organism evidence="2 3">
    <name type="scientific">Mugilogobius chulae</name>
    <name type="common">yellowstripe goby</name>
    <dbReference type="NCBI Taxonomy" id="88201"/>
    <lineage>
        <taxon>Eukaryota</taxon>
        <taxon>Metazoa</taxon>
        <taxon>Chordata</taxon>
        <taxon>Craniata</taxon>
        <taxon>Vertebrata</taxon>
        <taxon>Euteleostomi</taxon>
        <taxon>Actinopterygii</taxon>
        <taxon>Neopterygii</taxon>
        <taxon>Teleostei</taxon>
        <taxon>Neoteleostei</taxon>
        <taxon>Acanthomorphata</taxon>
        <taxon>Gobiaria</taxon>
        <taxon>Gobiiformes</taxon>
        <taxon>Gobioidei</taxon>
        <taxon>Gobiidae</taxon>
        <taxon>Gobionellinae</taxon>
        <taxon>Mugilogobius</taxon>
    </lineage>
</organism>
<feature type="region of interest" description="Disordered" evidence="1">
    <location>
        <begin position="107"/>
        <end position="369"/>
    </location>
</feature>
<gene>
    <name evidence="2" type="ORF">WMY93_029834</name>
</gene>
<dbReference type="EMBL" id="JBBPFD010000022">
    <property type="protein sequence ID" value="KAK7881425.1"/>
    <property type="molecule type" value="Genomic_DNA"/>
</dbReference>
<keyword evidence="3" id="KW-1185">Reference proteome</keyword>
<sequence length="505" mass="57359">MATNSIRILTGMCPVRGCFAKVQHMRHHLRGHKDLTEAQQDKHLKAARLKSGYKKLAELRARNPNPPMTTQLDIQKGPDCTNPRCRERISALEAENASLKERLHRYEASAGRGSSSTGPVVVLSSSEEDREGERIAREREREASSKERNKDAKKKKKEKKREAQRRKRREERWEEQREKRREKKVLERRKRRFENIRSSGAGPLPSSQHCPAWTSNSTCSPLPSSQHCPAWTSNSTCSLSRAPNTVRRGPPTQPAASPKLPTLQSDSEPSTPTPMDFYVVPSVDIESDPFLSDMGSSSTEQPDASNSDSSTDLTSSHDDFDDEDFVYNLKKLKELEDEEDEEKKGDQEDQDEVPKREKKAEEDPKERDEIYQNIKAIHEDYLEIKKGQATSSGTPAHPALTRLLKDRKRGSTKDFPLSKPLDAARFLDYFVGHKPKACTLSSEGLNNIRWELGKLIKDSNRTVVAQQIQHKLEKEQRLVPDKDLAECQRRAKQAIPSILGETLLK</sequence>
<protein>
    <submittedName>
        <fullName evidence="2">Uncharacterized protein</fullName>
    </submittedName>
</protein>
<name>A0AAW0MMX3_9GOBI</name>
<feature type="compositionally biased region" description="Low complexity" evidence="1">
    <location>
        <begin position="303"/>
        <end position="314"/>
    </location>
</feature>
<evidence type="ECO:0000256" key="1">
    <source>
        <dbReference type="SAM" id="MobiDB-lite"/>
    </source>
</evidence>
<evidence type="ECO:0000313" key="3">
    <source>
        <dbReference type="Proteomes" id="UP001460270"/>
    </source>
</evidence>
<feature type="compositionally biased region" description="Basic and acidic residues" evidence="1">
    <location>
        <begin position="131"/>
        <end position="150"/>
    </location>
</feature>
<dbReference type="Proteomes" id="UP001460270">
    <property type="component" value="Unassembled WGS sequence"/>
</dbReference>
<feature type="region of interest" description="Disordered" evidence="1">
    <location>
        <begin position="62"/>
        <end position="81"/>
    </location>
</feature>
<feature type="compositionally biased region" description="Basic and acidic residues" evidence="1">
    <location>
        <begin position="342"/>
        <end position="369"/>
    </location>
</feature>
<reference evidence="3" key="1">
    <citation type="submission" date="2024-04" db="EMBL/GenBank/DDBJ databases">
        <title>Salinicola lusitanus LLJ914,a marine bacterium isolated from the Okinawa Trough.</title>
        <authorList>
            <person name="Li J."/>
        </authorList>
    </citation>
    <scope>NUCLEOTIDE SEQUENCE [LARGE SCALE GENOMIC DNA]</scope>
</reference>
<evidence type="ECO:0000313" key="2">
    <source>
        <dbReference type="EMBL" id="KAK7881425.1"/>
    </source>
</evidence>
<accession>A0AAW0MMX3</accession>
<feature type="compositionally biased region" description="Polar residues" evidence="1">
    <location>
        <begin position="205"/>
        <end position="243"/>
    </location>
</feature>
<feature type="compositionally biased region" description="Basic and acidic residues" evidence="1">
    <location>
        <begin position="170"/>
        <end position="179"/>
    </location>
</feature>
<proteinExistence type="predicted"/>
<comment type="caution">
    <text evidence="2">The sequence shown here is derived from an EMBL/GenBank/DDBJ whole genome shotgun (WGS) entry which is preliminary data.</text>
</comment>